<keyword evidence="2" id="KW-1185">Reference proteome</keyword>
<gene>
    <name evidence="1" type="ORF">HK103_004624</name>
</gene>
<dbReference type="AlphaFoldDB" id="A0AAD5Y646"/>
<evidence type="ECO:0000313" key="2">
    <source>
        <dbReference type="Proteomes" id="UP001210925"/>
    </source>
</evidence>
<protein>
    <submittedName>
        <fullName evidence="1">Uncharacterized protein</fullName>
    </submittedName>
</protein>
<evidence type="ECO:0000313" key="1">
    <source>
        <dbReference type="EMBL" id="KAJ3261673.1"/>
    </source>
</evidence>
<dbReference type="EMBL" id="JADGKB010000004">
    <property type="protein sequence ID" value="KAJ3261673.1"/>
    <property type="molecule type" value="Genomic_DNA"/>
</dbReference>
<organism evidence="1 2">
    <name type="scientific">Boothiomyces macroporosus</name>
    <dbReference type="NCBI Taxonomy" id="261099"/>
    <lineage>
        <taxon>Eukaryota</taxon>
        <taxon>Fungi</taxon>
        <taxon>Fungi incertae sedis</taxon>
        <taxon>Chytridiomycota</taxon>
        <taxon>Chytridiomycota incertae sedis</taxon>
        <taxon>Chytridiomycetes</taxon>
        <taxon>Rhizophydiales</taxon>
        <taxon>Terramycetaceae</taxon>
        <taxon>Boothiomyces</taxon>
    </lineage>
</organism>
<dbReference type="Proteomes" id="UP001210925">
    <property type="component" value="Unassembled WGS sequence"/>
</dbReference>
<reference evidence="1" key="1">
    <citation type="submission" date="2020-05" db="EMBL/GenBank/DDBJ databases">
        <title>Phylogenomic resolution of chytrid fungi.</title>
        <authorList>
            <person name="Stajich J.E."/>
            <person name="Amses K."/>
            <person name="Simmons R."/>
            <person name="Seto K."/>
            <person name="Myers J."/>
            <person name="Bonds A."/>
            <person name="Quandt C.A."/>
            <person name="Barry K."/>
            <person name="Liu P."/>
            <person name="Grigoriev I."/>
            <person name="Longcore J.E."/>
            <person name="James T.Y."/>
        </authorList>
    </citation>
    <scope>NUCLEOTIDE SEQUENCE</scope>
    <source>
        <strain evidence="1">PLAUS21</strain>
    </source>
</reference>
<comment type="caution">
    <text evidence="1">The sequence shown here is derived from an EMBL/GenBank/DDBJ whole genome shotgun (WGS) entry which is preliminary data.</text>
</comment>
<name>A0AAD5Y646_9FUNG</name>
<sequence length="110" mass="12856">MEQLEYKTIYLGNGWQVELEIQKAIGYGIKTMVRSKTFRKVGSSAKDFKSEYRSTICAVDRGLKCTQSYRVYKCPIDPHDAYRPSEEWYNSYKRLIAKKNTISIDNLVNK</sequence>
<accession>A0AAD5Y646</accession>
<proteinExistence type="predicted"/>